<keyword evidence="4" id="KW-1185">Reference proteome</keyword>
<gene>
    <name evidence="3" type="ORF">XNOV1_A016876</name>
</gene>
<dbReference type="PANTHER" id="PTHR46791">
    <property type="entry name" value="EXPRESSED PROTEIN"/>
    <property type="match status" value="1"/>
</dbReference>
<dbReference type="AlphaFoldDB" id="A0AAV1F9P5"/>
<protein>
    <submittedName>
        <fullName evidence="3">Uncharacterized protein LOC110369479</fullName>
    </submittedName>
</protein>
<reference evidence="3" key="1">
    <citation type="submission" date="2023-08" db="EMBL/GenBank/DDBJ databases">
        <authorList>
            <person name="Alioto T."/>
            <person name="Alioto T."/>
            <person name="Gomez Garrido J."/>
        </authorList>
    </citation>
    <scope>NUCLEOTIDE SEQUENCE</scope>
</reference>
<dbReference type="Pfam" id="PF24764">
    <property type="entry name" value="rva_4"/>
    <property type="match status" value="1"/>
</dbReference>
<dbReference type="Proteomes" id="UP001178508">
    <property type="component" value="Chromosome 6"/>
</dbReference>
<dbReference type="PANTHER" id="PTHR46791:SF13">
    <property type="entry name" value="CLR5 DOMAIN-CONTAINING PROTEIN"/>
    <property type="match status" value="1"/>
</dbReference>
<evidence type="ECO:0000313" key="4">
    <source>
        <dbReference type="Proteomes" id="UP001178508"/>
    </source>
</evidence>
<dbReference type="EMBL" id="OY660869">
    <property type="protein sequence ID" value="CAJ1057724.1"/>
    <property type="molecule type" value="Genomic_DNA"/>
</dbReference>
<dbReference type="InterPro" id="IPR025676">
    <property type="entry name" value="Clr5_dom"/>
</dbReference>
<evidence type="ECO:0000259" key="1">
    <source>
        <dbReference type="Pfam" id="PF14420"/>
    </source>
</evidence>
<proteinExistence type="predicted"/>
<feature type="domain" description="Clr5" evidence="1">
    <location>
        <begin position="12"/>
        <end position="52"/>
    </location>
</feature>
<dbReference type="InterPro" id="IPR058913">
    <property type="entry name" value="Integrase_dom_put"/>
</dbReference>
<sequence>MEEPTHHPWEKFIDFYFSIGLTYKDIKSVLARRHGFDISERHLKRILRARGLSRRNGYCDLAVLVEFISNELQYSGQLHGIVRGDLGTENGYVRDFQRFLVPIHPDGTVDSYLEGASTANQRIEYWWGFLRNQCVEFWMSLFADIRDNGFFDGGFLDKAILQFCCMGLIQMNIFSCAKMNVFFAGRYHAIQTCTNYATS</sequence>
<dbReference type="Pfam" id="PF14420">
    <property type="entry name" value="Clr5"/>
    <property type="match status" value="1"/>
</dbReference>
<evidence type="ECO:0000313" key="3">
    <source>
        <dbReference type="EMBL" id="CAJ1057724.1"/>
    </source>
</evidence>
<accession>A0AAV1F9P5</accession>
<evidence type="ECO:0000259" key="2">
    <source>
        <dbReference type="Pfam" id="PF24764"/>
    </source>
</evidence>
<feature type="domain" description="Integrase core" evidence="2">
    <location>
        <begin position="62"/>
        <end position="171"/>
    </location>
</feature>
<organism evidence="3 4">
    <name type="scientific">Xyrichtys novacula</name>
    <name type="common">Pearly razorfish</name>
    <name type="synonym">Hemipteronotus novacula</name>
    <dbReference type="NCBI Taxonomy" id="13765"/>
    <lineage>
        <taxon>Eukaryota</taxon>
        <taxon>Metazoa</taxon>
        <taxon>Chordata</taxon>
        <taxon>Craniata</taxon>
        <taxon>Vertebrata</taxon>
        <taxon>Euteleostomi</taxon>
        <taxon>Actinopterygii</taxon>
        <taxon>Neopterygii</taxon>
        <taxon>Teleostei</taxon>
        <taxon>Neoteleostei</taxon>
        <taxon>Acanthomorphata</taxon>
        <taxon>Eupercaria</taxon>
        <taxon>Labriformes</taxon>
        <taxon>Labridae</taxon>
        <taxon>Xyrichtys</taxon>
    </lineage>
</organism>
<name>A0AAV1F9P5_XYRNO</name>